<dbReference type="Pfam" id="PF00152">
    <property type="entry name" value="tRNA-synt_2"/>
    <property type="match status" value="1"/>
</dbReference>
<dbReference type="InterPro" id="IPR036690">
    <property type="entry name" value="Fdx_antiC-bd_sf"/>
</dbReference>
<dbReference type="InterPro" id="IPR002423">
    <property type="entry name" value="Cpn60/GroEL/TCP-1"/>
</dbReference>
<dbReference type="InterPro" id="IPR002194">
    <property type="entry name" value="Chaperonin_TCP-1_CS"/>
</dbReference>
<dbReference type="InterPro" id="IPR017998">
    <property type="entry name" value="Chaperone_TCP-1"/>
</dbReference>
<dbReference type="GO" id="GO:0005524">
    <property type="term" value="F:ATP binding"/>
    <property type="evidence" value="ECO:0007669"/>
    <property type="project" value="UniProtKB-KW"/>
</dbReference>
<evidence type="ECO:0000256" key="14">
    <source>
        <dbReference type="ARBA" id="ARBA00023186"/>
    </source>
</evidence>
<dbReference type="Pfam" id="PF01409">
    <property type="entry name" value="tRNA-synt_2d"/>
    <property type="match status" value="1"/>
</dbReference>
<evidence type="ECO:0000256" key="6">
    <source>
        <dbReference type="ARBA" id="ARBA00022490"/>
    </source>
</evidence>
<dbReference type="InterPro" id="IPR004364">
    <property type="entry name" value="Aa-tRNA-synt_II"/>
</dbReference>
<dbReference type="FunFam" id="3.30.930.10:FF:000080">
    <property type="entry name" value="phenylalanine--tRNA ligase, chloroplastic/mitochondrial"/>
    <property type="match status" value="1"/>
</dbReference>
<dbReference type="GO" id="GO:0140662">
    <property type="term" value="F:ATP-dependent protein folding chaperone"/>
    <property type="evidence" value="ECO:0007669"/>
    <property type="project" value="InterPro"/>
</dbReference>
<proteinExistence type="inferred from homology"/>
<protein>
    <recommendedName>
        <fullName evidence="5 19">T-complex protein 1 subunit gamma</fullName>
    </recommendedName>
</protein>
<dbReference type="InterPro" id="IPR002319">
    <property type="entry name" value="Phenylalanyl-tRNA_Synthase"/>
</dbReference>
<evidence type="ECO:0000256" key="8">
    <source>
        <dbReference type="ARBA" id="ARBA00022741"/>
    </source>
</evidence>
<evidence type="ECO:0000256" key="1">
    <source>
        <dbReference type="ARBA" id="ARBA00004305"/>
    </source>
</evidence>
<dbReference type="FunFam" id="1.10.560.10:FF:000034">
    <property type="entry name" value="T-complex protein 1 subunit gamma"/>
    <property type="match status" value="1"/>
</dbReference>
<dbReference type="GO" id="GO:0005832">
    <property type="term" value="C:chaperonin-containing T-complex"/>
    <property type="evidence" value="ECO:0007669"/>
    <property type="project" value="UniProtKB-ARBA"/>
</dbReference>
<dbReference type="Gene3D" id="3.20.20.60">
    <property type="entry name" value="Phosphoenolpyruvate-binding domains"/>
    <property type="match status" value="1"/>
</dbReference>
<comment type="similarity">
    <text evidence="4">Belongs to the class-II aminoacyl-tRNA synthetase family.</text>
</comment>
<dbReference type="SUPFAM" id="SSF48592">
    <property type="entry name" value="GroEL equatorial domain-like"/>
    <property type="match status" value="1"/>
</dbReference>
<evidence type="ECO:0000256" key="17">
    <source>
        <dbReference type="ARBA" id="ARBA00057761"/>
    </source>
</evidence>
<evidence type="ECO:0000256" key="5">
    <source>
        <dbReference type="ARBA" id="ARBA00017187"/>
    </source>
</evidence>
<dbReference type="PROSITE" id="PS50862">
    <property type="entry name" value="AA_TRNA_LIGASE_II"/>
    <property type="match status" value="1"/>
</dbReference>
<keyword evidence="12" id="KW-0496">Mitochondrion</keyword>
<evidence type="ECO:0000259" key="21">
    <source>
        <dbReference type="PROSITE" id="PS50862"/>
    </source>
</evidence>
<dbReference type="InterPro" id="IPR012719">
    <property type="entry name" value="Chap_CCT_gamma"/>
</dbReference>
<dbReference type="NCBIfam" id="NF041083">
    <property type="entry name" value="thermosome_beta"/>
    <property type="match status" value="1"/>
</dbReference>
<comment type="similarity">
    <text evidence="3 18">Belongs to the TCP-1 chaperonin family.</text>
</comment>
<dbReference type="CDD" id="cd03337">
    <property type="entry name" value="TCP1_gamma"/>
    <property type="match status" value="1"/>
</dbReference>
<dbReference type="CDD" id="cd00496">
    <property type="entry name" value="PheRS_alpha_core"/>
    <property type="match status" value="1"/>
</dbReference>
<dbReference type="Gene3D" id="3.30.930.10">
    <property type="entry name" value="Bira Bifunctional Protein, Domain 2"/>
    <property type="match status" value="2"/>
</dbReference>
<name>A0A9Q1R4S7_9SOLA</name>
<dbReference type="GO" id="GO:0016887">
    <property type="term" value="F:ATP hydrolysis activity"/>
    <property type="evidence" value="ECO:0007669"/>
    <property type="project" value="InterPro"/>
</dbReference>
<dbReference type="InterPro" id="IPR006195">
    <property type="entry name" value="aa-tRNA-synth_II"/>
</dbReference>
<comment type="function">
    <text evidence="15">Molecular chaperone; assists the folding of proteins upon ATP hydrolysis. Known to play a role, in vitro, in the folding of actin and tubulin.</text>
</comment>
<dbReference type="InterPro" id="IPR005121">
    <property type="entry name" value="Fdx_antiC-bd"/>
</dbReference>
<sequence length="1343" mass="149651">MHAPVLVMQDSMKREQGGKVQRANIQAAKAVADIIRTTLGPRSMLKMLLDAAGGIVVTNDGNAILRELDLAHPAAKSMIELSRTQDEEVGDGTTSVIVLAGEMLHVAEAFIDKKYHPTVICRAYAKALEDAVAVLDEIAMTIDVEDRATMLGLVKSCIGTKFTSQFGDLIADLAIDATRMVGVELGQGLREVDIKKYIKVEKIPGGQLEDSVVLKGVMMNKDIVAPGKMRRKIVNPRIILLDSPLEYKKGENQTNAELLREEDWTVLLKMEEEYIENMCAQILKFKPDVVITEKGLSDLACHYLSKAGVSAIRRLRKTDNNRIAKACGAVIVNRPDELQESDVGTGAGLFEVKKIGDEFFTFIVDCKDPKACTILLRGASKDLLNEVERNLQDAMSVARNIIKCPKLVPGGGATELTVSAMLKQKSSSVEGIEKWPYEAAAIAFEAIPRTLAQNCGVNVIRTMTALQGKHANGENAWTGIDGNTGEIADMKERKIWDSYAVKAQAFKTAIEAACLLLRIDDIVSGIKKKQAPGSGQGPSKPKIDEEALGGPICQKGRGKVTCMRLSSMNMTHQANMLEGGGKTPIFTPIELEELGYKLVAYPLSLMGVPIGAIQDALSAIKPSAGSMPSFEELKEILGFNTYYEEEKRYAITSSQRPSLKVDSVHNHKKRQSVVVSALELGGIKISKDEIVRDDPTNNIPDTIFAKLGMQLHRRNQHPLGILKNAIYDYFDTNYPDKFDKFDDLCPIVSTRQNFDEVLVPADHVSRSYNDTYYVDSQTVLRCHTSAHQAELLRNGHTHFLVTGDVYRRDSIDSTHYPVFHQMEGVRVFAPNDWEGSGTDATSHAAEDLKKCLEGLARHLFGGVEMRWVDTYFPFTNPSFELEIYFQDQWMEVLGCGVTEQEILKRSGKTDNVAWAFGLGLERLAMVLFDIPDIRLFWSTDERFTSQFSSGRLGLKFKPFSKYPPCYKDMSFWISDSFTENNLCEVVRGIAGDLAEEVKLIDNFTNKKGMTSHCYRIAYRSMERSLTDEEINDLQWKVREQVENKLKEKSAYLLSFGVLRLICQGKTPKGCLVDLVSSQMVKYATSLSKESIVDIEGVVSIPEKPITGSTQQQVEVQISKLYCVNRAVPTLPINIEDAARSKVEIEQALEKGEQLVRVNQDTRLNFRILDMRTPANQGIFRIQCQVENIFRQFLLSERFVGIHTPKLIAGSSEGGSVVFRLVYKGGVPACLAQSPQLHKQMAICGDFSCVFEIGPVFRAEDSFTHRHLCEFTGLDIEMEIKEHYSEVMDIVDRLFVAMFDSLNENCKKELEAIGKQYPLNSEVSAKDLATYICRRDSNVKGSWC</sequence>
<dbReference type="Gene3D" id="2.40.50.140">
    <property type="entry name" value="Nucleic acid-binding proteins"/>
    <property type="match status" value="1"/>
</dbReference>
<evidence type="ECO:0000256" key="18">
    <source>
        <dbReference type="RuleBase" id="RU004187"/>
    </source>
</evidence>
<feature type="domain" description="FDX-ACB" evidence="22">
    <location>
        <begin position="960"/>
        <end position="1053"/>
    </location>
</feature>
<dbReference type="SMART" id="SM00896">
    <property type="entry name" value="FDX-ACB"/>
    <property type="match status" value="1"/>
</dbReference>
<evidence type="ECO:0000256" key="10">
    <source>
        <dbReference type="ARBA" id="ARBA00022917"/>
    </source>
</evidence>
<evidence type="ECO:0000259" key="22">
    <source>
        <dbReference type="PROSITE" id="PS51447"/>
    </source>
</evidence>
<evidence type="ECO:0000256" key="3">
    <source>
        <dbReference type="ARBA" id="ARBA00008020"/>
    </source>
</evidence>
<dbReference type="InterPro" id="IPR027409">
    <property type="entry name" value="GroEL-like_apical_dom_sf"/>
</dbReference>
<dbReference type="InterPro" id="IPR053374">
    <property type="entry name" value="TCP-1_chaperonin"/>
</dbReference>
<dbReference type="NCBIfam" id="TIGR02344">
    <property type="entry name" value="chap_CCT_gamma"/>
    <property type="match status" value="1"/>
</dbReference>
<dbReference type="InterPro" id="IPR045864">
    <property type="entry name" value="aa-tRNA-synth_II/BPL/LPL"/>
</dbReference>
<dbReference type="CDD" id="cd04320">
    <property type="entry name" value="AspRS_cyto_N"/>
    <property type="match status" value="1"/>
</dbReference>
<dbReference type="GO" id="GO:0004826">
    <property type="term" value="F:phenylalanine-tRNA ligase activity"/>
    <property type="evidence" value="ECO:0007669"/>
    <property type="project" value="UniProtKB-EC"/>
</dbReference>
<reference evidence="24" key="1">
    <citation type="journal article" date="2023" name="Proc. Natl. Acad. Sci. U.S.A.">
        <title>Genomic and structural basis for evolution of tropane alkaloid biosynthesis.</title>
        <authorList>
            <person name="Wanga Y.-J."/>
            <person name="Taina T."/>
            <person name="Yua J.-Y."/>
            <person name="Lia J."/>
            <person name="Xua B."/>
            <person name="Chenc J."/>
            <person name="D'Auriad J.C."/>
            <person name="Huanga J.-P."/>
            <person name="Huanga S.-X."/>
        </authorList>
    </citation>
    <scope>NUCLEOTIDE SEQUENCE [LARGE SCALE GENOMIC DNA]</scope>
    <source>
        <strain evidence="24">cv. KIB-2019</strain>
    </source>
</reference>
<organism evidence="23 24">
    <name type="scientific">Anisodus acutangulus</name>
    <dbReference type="NCBI Taxonomy" id="402998"/>
    <lineage>
        <taxon>Eukaryota</taxon>
        <taxon>Viridiplantae</taxon>
        <taxon>Streptophyta</taxon>
        <taxon>Embryophyta</taxon>
        <taxon>Tracheophyta</taxon>
        <taxon>Spermatophyta</taxon>
        <taxon>Magnoliopsida</taxon>
        <taxon>eudicotyledons</taxon>
        <taxon>Gunneridae</taxon>
        <taxon>Pentapetalae</taxon>
        <taxon>asterids</taxon>
        <taxon>lamiids</taxon>
        <taxon>Solanales</taxon>
        <taxon>Solanaceae</taxon>
        <taxon>Solanoideae</taxon>
        <taxon>Hyoscyameae</taxon>
        <taxon>Anisodus</taxon>
    </lineage>
</organism>
<dbReference type="GO" id="GO:0005759">
    <property type="term" value="C:mitochondrial matrix"/>
    <property type="evidence" value="ECO:0007669"/>
    <property type="project" value="UniProtKB-SubCell"/>
</dbReference>
<dbReference type="GO" id="GO:0006418">
    <property type="term" value="P:tRNA aminoacylation for protein translation"/>
    <property type="evidence" value="ECO:0007669"/>
    <property type="project" value="InterPro"/>
</dbReference>
<dbReference type="SUPFAM" id="SSF52029">
    <property type="entry name" value="GroEL apical domain-like"/>
    <property type="match status" value="1"/>
</dbReference>
<feature type="domain" description="Aminoacyl-transfer RNA synthetases class-II family profile" evidence="21">
    <location>
        <begin position="803"/>
        <end position="958"/>
    </location>
</feature>
<comment type="caution">
    <text evidence="23">The sequence shown here is derived from an EMBL/GenBank/DDBJ whole genome shotgun (WGS) entry which is preliminary data.</text>
</comment>
<dbReference type="Gene3D" id="3.30.260.10">
    <property type="entry name" value="TCP-1-like chaperonin intermediate domain"/>
    <property type="match status" value="1"/>
</dbReference>
<dbReference type="FunFam" id="1.10.560.10:FF:000037">
    <property type="entry name" value="T-complex protein 1 subunit gamma"/>
    <property type="match status" value="1"/>
</dbReference>
<dbReference type="InterPro" id="IPR040442">
    <property type="entry name" value="Pyrv_kinase-like_dom_sf"/>
</dbReference>
<dbReference type="InterPro" id="IPR054827">
    <property type="entry name" value="thermosome_alpha"/>
</dbReference>
<keyword evidence="6" id="KW-0963">Cytoplasm</keyword>
<dbReference type="GO" id="GO:0000049">
    <property type="term" value="F:tRNA binding"/>
    <property type="evidence" value="ECO:0007669"/>
    <property type="project" value="InterPro"/>
</dbReference>
<evidence type="ECO:0000256" key="12">
    <source>
        <dbReference type="ARBA" id="ARBA00023128"/>
    </source>
</evidence>
<dbReference type="SUPFAM" id="SSF50249">
    <property type="entry name" value="Nucleic acid-binding proteins"/>
    <property type="match status" value="1"/>
</dbReference>
<evidence type="ECO:0000256" key="9">
    <source>
        <dbReference type="ARBA" id="ARBA00022840"/>
    </source>
</evidence>
<dbReference type="FunFam" id="3.30.930.10:FF:000082">
    <property type="entry name" value="Phenylalanine--tRNA ligase chloroplastic/mitochondrial"/>
    <property type="match status" value="1"/>
</dbReference>
<dbReference type="GO" id="GO:0051082">
    <property type="term" value="F:unfolded protein binding"/>
    <property type="evidence" value="ECO:0007669"/>
    <property type="project" value="InterPro"/>
</dbReference>
<evidence type="ECO:0000256" key="13">
    <source>
        <dbReference type="ARBA" id="ARBA00023146"/>
    </source>
</evidence>
<dbReference type="PROSITE" id="PS00995">
    <property type="entry name" value="TCP1_3"/>
    <property type="match status" value="1"/>
</dbReference>
<dbReference type="Proteomes" id="UP001152561">
    <property type="component" value="Unassembled WGS sequence"/>
</dbReference>
<dbReference type="PANTHER" id="PTHR11353">
    <property type="entry name" value="CHAPERONIN"/>
    <property type="match status" value="1"/>
</dbReference>
<evidence type="ECO:0000256" key="7">
    <source>
        <dbReference type="ARBA" id="ARBA00022598"/>
    </source>
</evidence>
<dbReference type="PROSITE" id="PS00750">
    <property type="entry name" value="TCP1_1"/>
    <property type="match status" value="1"/>
</dbReference>
<evidence type="ECO:0000256" key="20">
    <source>
        <dbReference type="SAM" id="MobiDB-lite"/>
    </source>
</evidence>
<dbReference type="NCBIfam" id="NF041082">
    <property type="entry name" value="thermosome_alpha"/>
    <property type="match status" value="1"/>
</dbReference>
<dbReference type="FunFam" id="3.50.7.10:FF:000005">
    <property type="entry name" value="T-complex protein 1 subunit gamma"/>
    <property type="match status" value="1"/>
</dbReference>
<dbReference type="Gene3D" id="3.30.70.380">
    <property type="entry name" value="Ferrodoxin-fold anticodon-binding domain"/>
    <property type="match status" value="1"/>
</dbReference>
<gene>
    <name evidence="23" type="ORF">K7X08_017210</name>
</gene>
<dbReference type="OrthoDB" id="10248520at2759"/>
<evidence type="ECO:0000256" key="11">
    <source>
        <dbReference type="ARBA" id="ARBA00022946"/>
    </source>
</evidence>
<evidence type="ECO:0000256" key="15">
    <source>
        <dbReference type="ARBA" id="ARBA00024677"/>
    </source>
</evidence>
<dbReference type="SUPFAM" id="SSF54849">
    <property type="entry name" value="GroEL-intermediate domain like"/>
    <property type="match status" value="1"/>
</dbReference>
<keyword evidence="8 18" id="KW-0547">Nucleotide-binding</keyword>
<keyword evidence="9 18" id="KW-0067">ATP-binding</keyword>
<comment type="function">
    <text evidence="17">Is responsible for the charging of tRNA(Phe) with phenylalanine in mitochondrial translation.</text>
</comment>
<comment type="subcellular location">
    <subcellularLocation>
        <location evidence="2">Cytoplasm</location>
    </subcellularLocation>
    <subcellularLocation>
        <location evidence="1">Mitochondrion matrix</location>
    </subcellularLocation>
</comment>
<feature type="region of interest" description="Disordered" evidence="20">
    <location>
        <begin position="528"/>
        <end position="548"/>
    </location>
</feature>
<keyword evidence="14 18" id="KW-0143">Chaperone</keyword>
<dbReference type="FunFam" id="3.30.70.380:FF:000003">
    <property type="entry name" value="Phenylalanine--tRNA ligase chloroplastic/mitochondrial"/>
    <property type="match status" value="1"/>
</dbReference>
<dbReference type="SUPFAM" id="SSF51621">
    <property type="entry name" value="Phosphoenolpyruvate/pyruvate domain"/>
    <property type="match status" value="1"/>
</dbReference>
<dbReference type="SUPFAM" id="SSF54991">
    <property type="entry name" value="Anticodon-binding domain of PheRS"/>
    <property type="match status" value="1"/>
</dbReference>
<keyword evidence="13" id="KW-0030">Aminoacyl-tRNA synthetase</keyword>
<dbReference type="PROSITE" id="PS51447">
    <property type="entry name" value="FDX_ACB"/>
    <property type="match status" value="1"/>
</dbReference>
<dbReference type="Pfam" id="PF00118">
    <property type="entry name" value="Cpn60_TCP1"/>
    <property type="match status" value="1"/>
</dbReference>
<keyword evidence="10" id="KW-0648">Protein biosynthesis</keyword>
<dbReference type="InterPro" id="IPR027410">
    <property type="entry name" value="TCP-1-like_intermed_sf"/>
</dbReference>
<evidence type="ECO:0000256" key="2">
    <source>
        <dbReference type="ARBA" id="ARBA00004496"/>
    </source>
</evidence>
<keyword evidence="11" id="KW-0809">Transit peptide</keyword>
<dbReference type="SUPFAM" id="SSF55681">
    <property type="entry name" value="Class II aaRS and biotin synthetases"/>
    <property type="match status" value="2"/>
</dbReference>
<dbReference type="EMBL" id="JAJAGQ010000015">
    <property type="protein sequence ID" value="KAJ8542344.1"/>
    <property type="molecule type" value="Genomic_DNA"/>
</dbReference>
<dbReference type="InterPro" id="IPR012340">
    <property type="entry name" value="NA-bd_OB-fold"/>
</dbReference>
<dbReference type="InterPro" id="IPR027413">
    <property type="entry name" value="GROEL-like_equatorial_sf"/>
</dbReference>
<dbReference type="Gene3D" id="1.10.560.10">
    <property type="entry name" value="GroEL-like equatorial domain"/>
    <property type="match status" value="1"/>
</dbReference>
<keyword evidence="7" id="KW-0436">Ligase</keyword>
<comment type="catalytic activity">
    <reaction evidence="16">
        <text>tRNA(Phe) + L-phenylalanine + ATP = L-phenylalanyl-tRNA(Phe) + AMP + diphosphate + H(+)</text>
        <dbReference type="Rhea" id="RHEA:19413"/>
        <dbReference type="Rhea" id="RHEA-COMP:9668"/>
        <dbReference type="Rhea" id="RHEA-COMP:9699"/>
        <dbReference type="ChEBI" id="CHEBI:15378"/>
        <dbReference type="ChEBI" id="CHEBI:30616"/>
        <dbReference type="ChEBI" id="CHEBI:33019"/>
        <dbReference type="ChEBI" id="CHEBI:58095"/>
        <dbReference type="ChEBI" id="CHEBI:78442"/>
        <dbReference type="ChEBI" id="CHEBI:78531"/>
        <dbReference type="ChEBI" id="CHEBI:456215"/>
        <dbReference type="EC" id="6.1.1.20"/>
    </reaction>
</comment>
<keyword evidence="24" id="KW-1185">Reference proteome</keyword>
<evidence type="ECO:0000256" key="4">
    <source>
        <dbReference type="ARBA" id="ARBA00008226"/>
    </source>
</evidence>
<evidence type="ECO:0000256" key="16">
    <source>
        <dbReference type="ARBA" id="ARBA00049255"/>
    </source>
</evidence>
<dbReference type="Gene3D" id="3.50.7.10">
    <property type="entry name" value="GroEL"/>
    <property type="match status" value="1"/>
</dbReference>
<dbReference type="Pfam" id="PF03147">
    <property type="entry name" value="FDX-ACB"/>
    <property type="match status" value="1"/>
</dbReference>
<dbReference type="InterPro" id="IPR015813">
    <property type="entry name" value="Pyrv/PenolPyrv_kinase-like_dom"/>
</dbReference>
<dbReference type="PROSITE" id="PS00751">
    <property type="entry name" value="TCP1_2"/>
    <property type="match status" value="1"/>
</dbReference>
<evidence type="ECO:0000256" key="19">
    <source>
        <dbReference type="RuleBase" id="RU004191"/>
    </source>
</evidence>
<dbReference type="PRINTS" id="PR00304">
    <property type="entry name" value="TCOMPLEXTCP1"/>
</dbReference>
<accession>A0A9Q1R4S7</accession>
<evidence type="ECO:0000313" key="24">
    <source>
        <dbReference type="Proteomes" id="UP001152561"/>
    </source>
</evidence>
<evidence type="ECO:0000313" key="23">
    <source>
        <dbReference type="EMBL" id="KAJ8542344.1"/>
    </source>
</evidence>